<feature type="domain" description="Carrier" evidence="4">
    <location>
        <begin position="1591"/>
        <end position="1666"/>
    </location>
</feature>
<dbReference type="SMART" id="SM00823">
    <property type="entry name" value="PKS_PP"/>
    <property type="match status" value="2"/>
</dbReference>
<dbReference type="InterPro" id="IPR023213">
    <property type="entry name" value="CAT-like_dom_sf"/>
</dbReference>
<dbReference type="InterPro" id="IPR036736">
    <property type="entry name" value="ACP-like_sf"/>
</dbReference>
<feature type="domain" description="Carrier" evidence="4">
    <location>
        <begin position="525"/>
        <end position="600"/>
    </location>
</feature>
<dbReference type="CDD" id="cd19540">
    <property type="entry name" value="LCL_NRPS-like"/>
    <property type="match status" value="1"/>
</dbReference>
<dbReference type="InterPro" id="IPR001242">
    <property type="entry name" value="Condensation_dom"/>
</dbReference>
<dbReference type="InterPro" id="IPR009081">
    <property type="entry name" value="PP-bd_ACP"/>
</dbReference>
<dbReference type="Pfam" id="PF00501">
    <property type="entry name" value="AMP-binding"/>
    <property type="match status" value="2"/>
</dbReference>
<accession>A0ABW4T2G3</accession>
<dbReference type="Pfam" id="PF13193">
    <property type="entry name" value="AMP-binding_C"/>
    <property type="match status" value="2"/>
</dbReference>
<dbReference type="InterPro" id="IPR000873">
    <property type="entry name" value="AMP-dep_synth/lig_dom"/>
</dbReference>
<dbReference type="InterPro" id="IPR010071">
    <property type="entry name" value="AA_adenyl_dom"/>
</dbReference>
<dbReference type="Gene3D" id="2.30.38.10">
    <property type="entry name" value="Luciferase, Domain 3"/>
    <property type="match status" value="2"/>
</dbReference>
<dbReference type="SUPFAM" id="SSF56801">
    <property type="entry name" value="Acetyl-CoA synthetase-like"/>
    <property type="match status" value="2"/>
</dbReference>
<dbReference type="Gene3D" id="3.30.300.30">
    <property type="match status" value="2"/>
</dbReference>
<dbReference type="RefSeq" id="WP_379575672.1">
    <property type="nucleotide sequence ID" value="NZ_JBHUFV010000043.1"/>
</dbReference>
<dbReference type="CDD" id="cd05930">
    <property type="entry name" value="A_NRPS"/>
    <property type="match status" value="2"/>
</dbReference>
<organism evidence="5 6">
    <name type="scientific">Nonomuraea mangrovi</name>
    <dbReference type="NCBI Taxonomy" id="2316207"/>
    <lineage>
        <taxon>Bacteria</taxon>
        <taxon>Bacillati</taxon>
        <taxon>Actinomycetota</taxon>
        <taxon>Actinomycetes</taxon>
        <taxon>Streptosporangiales</taxon>
        <taxon>Streptosporangiaceae</taxon>
        <taxon>Nonomuraea</taxon>
    </lineage>
</organism>
<dbReference type="InterPro" id="IPR006162">
    <property type="entry name" value="Ppantetheine_attach_site"/>
</dbReference>
<name>A0ABW4T2G3_9ACTN</name>
<keyword evidence="2" id="KW-0596">Phosphopantetheine</keyword>
<evidence type="ECO:0000259" key="4">
    <source>
        <dbReference type="PROSITE" id="PS50075"/>
    </source>
</evidence>
<evidence type="ECO:0000313" key="5">
    <source>
        <dbReference type="EMBL" id="MFD1935557.1"/>
    </source>
</evidence>
<dbReference type="Gene3D" id="3.40.50.980">
    <property type="match status" value="4"/>
</dbReference>
<proteinExistence type="predicted"/>
<dbReference type="InterPro" id="IPR020845">
    <property type="entry name" value="AMP-binding_CS"/>
</dbReference>
<evidence type="ECO:0000256" key="1">
    <source>
        <dbReference type="ARBA" id="ARBA00001957"/>
    </source>
</evidence>
<dbReference type="Gene3D" id="3.30.559.10">
    <property type="entry name" value="Chloramphenicol acetyltransferase-like domain"/>
    <property type="match status" value="1"/>
</dbReference>
<gene>
    <name evidence="5" type="ORF">ACFSKW_29215</name>
</gene>
<evidence type="ECO:0000313" key="6">
    <source>
        <dbReference type="Proteomes" id="UP001597368"/>
    </source>
</evidence>
<dbReference type="InterPro" id="IPR045851">
    <property type="entry name" value="AMP-bd_C_sf"/>
</dbReference>
<dbReference type="InterPro" id="IPR029058">
    <property type="entry name" value="AB_hydrolase_fold"/>
</dbReference>
<dbReference type="SUPFAM" id="SSF52777">
    <property type="entry name" value="CoA-dependent acyltransferases"/>
    <property type="match status" value="2"/>
</dbReference>
<reference evidence="6" key="1">
    <citation type="journal article" date="2019" name="Int. J. Syst. Evol. Microbiol.">
        <title>The Global Catalogue of Microorganisms (GCM) 10K type strain sequencing project: providing services to taxonomists for standard genome sequencing and annotation.</title>
        <authorList>
            <consortium name="The Broad Institute Genomics Platform"/>
            <consortium name="The Broad Institute Genome Sequencing Center for Infectious Disease"/>
            <person name="Wu L."/>
            <person name="Ma J."/>
        </authorList>
    </citation>
    <scope>NUCLEOTIDE SEQUENCE [LARGE SCALE GENOMIC DNA]</scope>
    <source>
        <strain evidence="6">ICMP 6774ER</strain>
    </source>
</reference>
<dbReference type="Gene3D" id="3.40.50.1820">
    <property type="entry name" value="alpha/beta hydrolase"/>
    <property type="match status" value="1"/>
</dbReference>
<dbReference type="PROSITE" id="PS00455">
    <property type="entry name" value="AMP_BINDING"/>
    <property type="match status" value="2"/>
</dbReference>
<dbReference type="Proteomes" id="UP001597368">
    <property type="component" value="Unassembled WGS sequence"/>
</dbReference>
<dbReference type="InterPro" id="IPR025110">
    <property type="entry name" value="AMP-bd_C"/>
</dbReference>
<sequence length="1682" mass="180886">MSPAELRLMLAAWNDTGRDGPAEPLIELFERHAAEHPDDLAVSGPVQMGYGDLNARANRLARHLVSLGVGPEQVVAVLLPHSAQSIVAMLAVLKSGAAYLPIDTGYPPGRTAFMLDDANPVAVLTASDVARQLDIAARAVMLDQPDTARALAACAATDLSDADRAAPVSPRHPAQIIYTSGSTGRPKGVVIERGSLDDHLRTAREHHPSLGGTALWHTSVAYSLSVTALFGPLTAGGCVRVAEDLVGATEVVDCTFVKATPSHLPLLGALPPGSGPSAELVLGGEALRGEVLSRWRKEHPTVTVTNGYGPTEVTIHCAELRLEPGAPDSSGVVRLGRLLPNSQAYVLDGQLRPVAPGAAGELYLAGSGLARGYLRRPGYTSTRFVANPFDGPGSRMYRTGDVARWTVDGELEFVGRADDQVQIRGHRVELGEITAAVLAQDTVAEAVVVAREDRPGDVRIVCYVVPAAPGRQDPVEVRALRDRLPEFMVPAAFVVLDALPLTRHGKIDRAALPEPEVARATEGRAPRTVRETVLCELYADVLGVPTVSIDDDFFALGGHSLLAVQLASRVRAALDAGLTPRTVFEAPTVAALAERVGPADGGLPPLVPAERPELIPLSPAQRRLWFLQQVDGVSSTYNVVWAARITGELDHGALADAIGDVIARHESLRTVFPERHGEPYQMVLTADRTKPEMPIVDVTEDRLDDAVATAARHAFDLTADVPLRPTLFRLSGGEASSGETSCDEVACAEHVLLIVTHHIVADGGSTVPLARDLSVAYQARCDGHAPDWPPLPVQYADFALWQRQTRDKERIDAQVEHWRLRMAGAPELLELPTDRPRPMEASHSGGRVRFRVDPATHRQLVELVRGTGTTVFMVLHAALAVLLTRMGAGTDVPVGVVTAGRDDEALEDLVGLFVNTLVLRTDTSGDPGFRELLSRVREVDLDAYDYQDVPFERLVEALNPVRSLAHNPLFQVVLTYENGVDAQLTAPGLASETYFVSAGSAKFDLSFFVWEVRAGRGEPAGIEGYLDYATDLFDRPTAETLAAGLVRLLDGAAAEPDLPISGLELLSAEEERELLVLGNESVVPVADTMVPDLFAEQVRRNPAATAVVCEQDRLSYAELDARSNQLARALVRRGVGPEQFVCVALPKSVDLVVAMLAVLKAGAAYLAVDLSYPAERIALMIEDAGPVLVLANTEGRSRLPEGGDHLVLDAPDTLTALELLPAHEVTDEERTHPPHPRHPAFVIYTSGSTGRPKGVVVEHHSLNLYLAWSRHVYPGVDGRALVHSSVSFDLTVTGLYAPLTAGGTVDLIELDTASTARTDPAPPTFVKATPSHLPLLINLPAEYSPTGQLVLGGEPLLGEVLDEWRAKHPEVIVFNEYGPTETTVGCMERRIEPGQRIPAGVMSLGKPAWNTQMFVLDAALRPVPFGVAGEIYIAGDLVTRGYHGRTGLTATRFVANPFGPPGSRMYRSGDLGRRRRDGEYEFLARVDDQVKIRGFRVELGEIEAVIGQHPGVDQVAVIVREDQPGDKRLVAYVVADGDPEALRSRCAEYLPEYMVPAAFVPLDTLPLTPNRKLDKQALPAPVYEADAQGRAPRSAREEILCELFAEALGVPRVTIDDNFFTLGGHSLLAVRLVSRIRATFGAELALRSVFESATVATLVGQLDGAEAARPALRRMPRPEEVS</sequence>
<dbReference type="PANTHER" id="PTHR45527:SF1">
    <property type="entry name" value="FATTY ACID SYNTHASE"/>
    <property type="match status" value="1"/>
</dbReference>
<comment type="caution">
    <text evidence="5">The sequence shown here is derived from an EMBL/GenBank/DDBJ whole genome shotgun (WGS) entry which is preliminary data.</text>
</comment>
<comment type="cofactor">
    <cofactor evidence="1">
        <name>pantetheine 4'-phosphate</name>
        <dbReference type="ChEBI" id="CHEBI:47942"/>
    </cofactor>
</comment>
<dbReference type="PROSITE" id="PS00012">
    <property type="entry name" value="PHOSPHOPANTETHEINE"/>
    <property type="match status" value="2"/>
</dbReference>
<dbReference type="PROSITE" id="PS50075">
    <property type="entry name" value="CARRIER"/>
    <property type="match status" value="2"/>
</dbReference>
<evidence type="ECO:0000256" key="2">
    <source>
        <dbReference type="ARBA" id="ARBA00022450"/>
    </source>
</evidence>
<keyword evidence="3" id="KW-0597">Phosphoprotein</keyword>
<keyword evidence="6" id="KW-1185">Reference proteome</keyword>
<dbReference type="Pfam" id="PF00668">
    <property type="entry name" value="Condensation"/>
    <property type="match status" value="1"/>
</dbReference>
<dbReference type="Pfam" id="PF00550">
    <property type="entry name" value="PP-binding"/>
    <property type="match status" value="2"/>
</dbReference>
<protein>
    <submittedName>
        <fullName evidence="5">Amino acid adenylation domain-containing protein</fullName>
    </submittedName>
</protein>
<dbReference type="NCBIfam" id="TIGR01733">
    <property type="entry name" value="AA-adenyl-dom"/>
    <property type="match status" value="2"/>
</dbReference>
<dbReference type="PANTHER" id="PTHR45527">
    <property type="entry name" value="NONRIBOSOMAL PEPTIDE SYNTHETASE"/>
    <property type="match status" value="1"/>
</dbReference>
<evidence type="ECO:0000256" key="3">
    <source>
        <dbReference type="ARBA" id="ARBA00022553"/>
    </source>
</evidence>
<dbReference type="Gene3D" id="1.10.1200.10">
    <property type="entry name" value="ACP-like"/>
    <property type="match status" value="1"/>
</dbReference>
<dbReference type="EMBL" id="JBHUFV010000043">
    <property type="protein sequence ID" value="MFD1935557.1"/>
    <property type="molecule type" value="Genomic_DNA"/>
</dbReference>
<dbReference type="InterPro" id="IPR020806">
    <property type="entry name" value="PKS_PP-bd"/>
</dbReference>
<dbReference type="Gene3D" id="3.30.559.30">
    <property type="entry name" value="Nonribosomal peptide synthetase, condensation domain"/>
    <property type="match status" value="1"/>
</dbReference>
<dbReference type="SUPFAM" id="SSF47336">
    <property type="entry name" value="ACP-like"/>
    <property type="match status" value="2"/>
</dbReference>